<dbReference type="InterPro" id="IPR036526">
    <property type="entry name" value="C-N_Hydrolase_sf"/>
</dbReference>
<feature type="transmembrane region" description="Helical" evidence="9">
    <location>
        <begin position="459"/>
        <end position="478"/>
    </location>
</feature>
<dbReference type="InterPro" id="IPR003010">
    <property type="entry name" value="C-N_Hydrolase"/>
</dbReference>
<evidence type="ECO:0000313" key="12">
    <source>
        <dbReference type="Proteomes" id="UP000614811"/>
    </source>
</evidence>
<dbReference type="Pfam" id="PF00795">
    <property type="entry name" value="CN_hydrolase"/>
    <property type="match status" value="1"/>
</dbReference>
<feature type="transmembrane region" description="Helical" evidence="9">
    <location>
        <begin position="93"/>
        <end position="112"/>
    </location>
</feature>
<keyword evidence="4" id="KW-0808">Transferase</keyword>
<feature type="transmembrane region" description="Helical" evidence="9">
    <location>
        <begin position="119"/>
        <end position="139"/>
    </location>
</feature>
<evidence type="ECO:0000256" key="8">
    <source>
        <dbReference type="ARBA" id="ARBA00023315"/>
    </source>
</evidence>
<evidence type="ECO:0000256" key="6">
    <source>
        <dbReference type="ARBA" id="ARBA00022989"/>
    </source>
</evidence>
<feature type="domain" description="CN hydrolase" evidence="10">
    <location>
        <begin position="220"/>
        <end position="449"/>
    </location>
</feature>
<dbReference type="AlphaFoldDB" id="A0A918REN8"/>
<feature type="transmembrane region" description="Helical" evidence="9">
    <location>
        <begin position="189"/>
        <end position="210"/>
    </location>
</feature>
<dbReference type="GO" id="GO:0042158">
    <property type="term" value="P:lipoprotein biosynthetic process"/>
    <property type="evidence" value="ECO:0007669"/>
    <property type="project" value="InterPro"/>
</dbReference>
<dbReference type="Proteomes" id="UP000614811">
    <property type="component" value="Unassembled WGS sequence"/>
</dbReference>
<gene>
    <name evidence="11" type="primary">cutE</name>
    <name evidence="11" type="ORF">GCM10008090_00410</name>
</gene>
<keyword evidence="5 9" id="KW-0812">Transmembrane</keyword>
<keyword evidence="8" id="KW-0012">Acyltransferase</keyword>
<keyword evidence="3" id="KW-1003">Cell membrane</keyword>
<dbReference type="EMBL" id="BMXA01000001">
    <property type="protein sequence ID" value="GGZ96132.1"/>
    <property type="molecule type" value="Genomic_DNA"/>
</dbReference>
<feature type="transmembrane region" description="Helical" evidence="9">
    <location>
        <begin position="45"/>
        <end position="61"/>
    </location>
</feature>
<dbReference type="GO" id="GO:0005886">
    <property type="term" value="C:plasma membrane"/>
    <property type="evidence" value="ECO:0007669"/>
    <property type="project" value="UniProtKB-SubCell"/>
</dbReference>
<evidence type="ECO:0000256" key="9">
    <source>
        <dbReference type="SAM" id="Phobius"/>
    </source>
</evidence>
<comment type="subcellular location">
    <subcellularLocation>
        <location evidence="1">Cell membrane</location>
        <topology evidence="1">Multi-pass membrane protein</topology>
    </subcellularLocation>
</comment>
<sequence length="491" mass="55000">MTTERMFRVDPLIQIRIKPWGWWRLLVGLMAYGVLVLSLVSGVDVAVYFFLVPILTISGACRQHWQRLTLVVGVSIISSLIVFPWVWAYDSAYMWLVGAALLVLFSVVIVVPEILQHRIGWIMPELSTPVLWLSMMALFSRLPAGDFWLDIALFQPLCVPLITYIGSVGITFLMVLNNAAWAQLLLMPCVGRALVAISVSLLLLGCWAYSSSLPTVATTHRIALVQGNFSLDWTWRQLSANGLIANTYEQLSRRTIGQSVDLVVWPEYALPVDVIQHNPSLLQRLKKLSTELQMPVMLGAIVLDGKSDHHFDSALLFDGGELTGRYDSKYPAFFNQFTNPGQATLSLLHTTEPPLKIGTIICFEETHTGLFREYTSLGASLFVSLANNQDLGLGRQLAARYGQLRAAEMGRFLVRASNDGVTQVVDPWGRVTQSLPVDESGVLLADIALLEYRTWYSRFQYVGVSLMVLAMVLVSFGWQQWHQRKHCNKPN</sequence>
<dbReference type="RefSeq" id="WP_189397993.1">
    <property type="nucleotide sequence ID" value="NZ_BMXA01000001.1"/>
</dbReference>
<evidence type="ECO:0000256" key="7">
    <source>
        <dbReference type="ARBA" id="ARBA00023136"/>
    </source>
</evidence>
<keyword evidence="7 9" id="KW-0472">Membrane</keyword>
<comment type="caution">
    <text evidence="11">The sequence shown here is derived from an EMBL/GenBank/DDBJ whole genome shotgun (WGS) entry which is preliminary data.</text>
</comment>
<evidence type="ECO:0000256" key="3">
    <source>
        <dbReference type="ARBA" id="ARBA00022475"/>
    </source>
</evidence>
<evidence type="ECO:0000313" key="11">
    <source>
        <dbReference type="EMBL" id="GGZ96132.1"/>
    </source>
</evidence>
<keyword evidence="12" id="KW-1185">Reference proteome</keyword>
<reference evidence="11" key="1">
    <citation type="journal article" date="2014" name="Int. J. Syst. Evol. Microbiol.">
        <title>Complete genome sequence of Corynebacterium casei LMG S-19264T (=DSM 44701T), isolated from a smear-ripened cheese.</title>
        <authorList>
            <consortium name="US DOE Joint Genome Institute (JGI-PGF)"/>
            <person name="Walter F."/>
            <person name="Albersmeier A."/>
            <person name="Kalinowski J."/>
            <person name="Ruckert C."/>
        </authorList>
    </citation>
    <scope>NUCLEOTIDE SEQUENCE</scope>
    <source>
        <strain evidence="11">KCTC 12711</strain>
    </source>
</reference>
<dbReference type="SUPFAM" id="SSF56317">
    <property type="entry name" value="Carbon-nitrogen hydrolase"/>
    <property type="match status" value="1"/>
</dbReference>
<dbReference type="PROSITE" id="PS50263">
    <property type="entry name" value="CN_HYDROLASE"/>
    <property type="match status" value="1"/>
</dbReference>
<evidence type="ECO:0000259" key="10">
    <source>
        <dbReference type="PROSITE" id="PS50263"/>
    </source>
</evidence>
<proteinExistence type="inferred from homology"/>
<feature type="transmembrane region" description="Helical" evidence="9">
    <location>
        <begin position="151"/>
        <end position="177"/>
    </location>
</feature>
<dbReference type="Gene3D" id="3.60.110.10">
    <property type="entry name" value="Carbon-nitrogen hydrolase"/>
    <property type="match status" value="1"/>
</dbReference>
<accession>A0A918REN8</accession>
<comment type="similarity">
    <text evidence="2">Belongs to the CN hydrolase family. Apolipoprotein N-acyltransferase subfamily.</text>
</comment>
<dbReference type="PANTHER" id="PTHR38686:SF1">
    <property type="entry name" value="APOLIPOPROTEIN N-ACYLTRANSFERASE"/>
    <property type="match status" value="1"/>
</dbReference>
<protein>
    <submittedName>
        <fullName evidence="11">Apolipoprotein N-acyltransferase</fullName>
    </submittedName>
</protein>
<dbReference type="InterPro" id="IPR004563">
    <property type="entry name" value="Apolipo_AcylTrfase"/>
</dbReference>
<dbReference type="CDD" id="cd07571">
    <property type="entry name" value="ALP_N-acyl_transferase"/>
    <property type="match status" value="1"/>
</dbReference>
<name>A0A918REN8_9GAMM</name>
<reference evidence="11" key="2">
    <citation type="submission" date="2020-09" db="EMBL/GenBank/DDBJ databases">
        <authorList>
            <person name="Sun Q."/>
            <person name="Kim S."/>
        </authorList>
    </citation>
    <scope>NUCLEOTIDE SEQUENCE</scope>
    <source>
        <strain evidence="11">KCTC 12711</strain>
    </source>
</reference>
<evidence type="ECO:0000256" key="2">
    <source>
        <dbReference type="ARBA" id="ARBA00010065"/>
    </source>
</evidence>
<feature type="transmembrane region" description="Helical" evidence="9">
    <location>
        <begin position="21"/>
        <end position="39"/>
    </location>
</feature>
<keyword evidence="6 9" id="KW-1133">Transmembrane helix</keyword>
<dbReference type="GO" id="GO:0016410">
    <property type="term" value="F:N-acyltransferase activity"/>
    <property type="evidence" value="ECO:0007669"/>
    <property type="project" value="InterPro"/>
</dbReference>
<evidence type="ECO:0000256" key="4">
    <source>
        <dbReference type="ARBA" id="ARBA00022679"/>
    </source>
</evidence>
<dbReference type="PANTHER" id="PTHR38686">
    <property type="entry name" value="APOLIPOPROTEIN N-ACYLTRANSFERASE"/>
    <property type="match status" value="1"/>
</dbReference>
<evidence type="ECO:0000256" key="1">
    <source>
        <dbReference type="ARBA" id="ARBA00004651"/>
    </source>
</evidence>
<organism evidence="11 12">
    <name type="scientific">Arenicella chitinivorans</name>
    <dbReference type="NCBI Taxonomy" id="1329800"/>
    <lineage>
        <taxon>Bacteria</taxon>
        <taxon>Pseudomonadati</taxon>
        <taxon>Pseudomonadota</taxon>
        <taxon>Gammaproteobacteria</taxon>
        <taxon>Arenicellales</taxon>
        <taxon>Arenicellaceae</taxon>
        <taxon>Arenicella</taxon>
    </lineage>
</organism>
<evidence type="ECO:0000256" key="5">
    <source>
        <dbReference type="ARBA" id="ARBA00022692"/>
    </source>
</evidence>
<feature type="transmembrane region" description="Helical" evidence="9">
    <location>
        <begin position="68"/>
        <end position="87"/>
    </location>
</feature>